<dbReference type="RefSeq" id="WP_056976984.1">
    <property type="nucleotide sequence ID" value="NZ_AYYP01000060.1"/>
</dbReference>
<feature type="transmembrane region" description="Helical" evidence="9">
    <location>
        <begin position="318"/>
        <end position="341"/>
    </location>
</feature>
<feature type="domain" description="CBS" evidence="10">
    <location>
        <begin position="207"/>
        <end position="263"/>
    </location>
</feature>
<dbReference type="SUPFAM" id="SSF158791">
    <property type="entry name" value="MgtE N-terminal domain-like"/>
    <property type="match status" value="1"/>
</dbReference>
<evidence type="ECO:0000256" key="5">
    <source>
        <dbReference type="ARBA" id="ARBA00022842"/>
    </source>
</evidence>
<evidence type="ECO:0000256" key="1">
    <source>
        <dbReference type="ARBA" id="ARBA00004141"/>
    </source>
</evidence>
<comment type="subcellular location">
    <subcellularLocation>
        <location evidence="9">Cell membrane</location>
        <topology evidence="9">Multi-pass membrane protein</topology>
    </subcellularLocation>
    <subcellularLocation>
        <location evidence="1">Membrane</location>
        <topology evidence="1">Multi-pass membrane protein</topology>
    </subcellularLocation>
</comment>
<dbReference type="EMBL" id="AYYP01000060">
    <property type="protein sequence ID" value="KRM63535.1"/>
    <property type="molecule type" value="Genomic_DNA"/>
</dbReference>
<keyword evidence="9" id="KW-1003">Cell membrane</keyword>
<dbReference type="InterPro" id="IPR006667">
    <property type="entry name" value="SLC41_membr_dom"/>
</dbReference>
<dbReference type="InterPro" id="IPR006668">
    <property type="entry name" value="Mg_transptr_MgtE_intracell_dom"/>
</dbReference>
<dbReference type="Pfam" id="PF03448">
    <property type="entry name" value="MgtE_N"/>
    <property type="match status" value="1"/>
</dbReference>
<dbReference type="Gene3D" id="3.10.580.10">
    <property type="entry name" value="CBS-domain"/>
    <property type="match status" value="1"/>
</dbReference>
<organism evidence="11 12">
    <name type="scientific">Ligilactobacillus agilis DSM 20509</name>
    <dbReference type="NCBI Taxonomy" id="1423718"/>
    <lineage>
        <taxon>Bacteria</taxon>
        <taxon>Bacillati</taxon>
        <taxon>Bacillota</taxon>
        <taxon>Bacilli</taxon>
        <taxon>Lactobacillales</taxon>
        <taxon>Lactobacillaceae</taxon>
        <taxon>Ligilactobacillus</taxon>
    </lineage>
</organism>
<keyword evidence="8" id="KW-0129">CBS domain</keyword>
<reference evidence="11 12" key="1">
    <citation type="journal article" date="2015" name="Genome Announc.">
        <title>Expanding the biotechnology potential of lactobacilli through comparative genomics of 213 strains and associated genera.</title>
        <authorList>
            <person name="Sun Z."/>
            <person name="Harris H.M."/>
            <person name="McCann A."/>
            <person name="Guo C."/>
            <person name="Argimon S."/>
            <person name="Zhang W."/>
            <person name="Yang X."/>
            <person name="Jeffery I.B."/>
            <person name="Cooney J.C."/>
            <person name="Kagawa T.F."/>
            <person name="Liu W."/>
            <person name="Song Y."/>
            <person name="Salvetti E."/>
            <person name="Wrobel A."/>
            <person name="Rasinkangas P."/>
            <person name="Parkhill J."/>
            <person name="Rea M.C."/>
            <person name="O'Sullivan O."/>
            <person name="Ritari J."/>
            <person name="Douillard F.P."/>
            <person name="Paul Ross R."/>
            <person name="Yang R."/>
            <person name="Briner A.E."/>
            <person name="Felis G.E."/>
            <person name="de Vos W.M."/>
            <person name="Barrangou R."/>
            <person name="Klaenhammer T.R."/>
            <person name="Caufield P.W."/>
            <person name="Cui Y."/>
            <person name="Zhang H."/>
            <person name="O'Toole P.W."/>
        </authorList>
    </citation>
    <scope>NUCLEOTIDE SEQUENCE [LARGE SCALE GENOMIC DNA]</scope>
    <source>
        <strain evidence="11 12">DSM 20509</strain>
    </source>
</reference>
<evidence type="ECO:0000313" key="11">
    <source>
        <dbReference type="EMBL" id="KRM63535.1"/>
    </source>
</evidence>
<comment type="caution">
    <text evidence="11">The sequence shown here is derived from an EMBL/GenBank/DDBJ whole genome shotgun (WGS) entry which is preliminary data.</text>
</comment>
<feature type="transmembrane region" description="Helical" evidence="9">
    <location>
        <begin position="427"/>
        <end position="450"/>
    </location>
</feature>
<keyword evidence="12" id="KW-1185">Reference proteome</keyword>
<dbReference type="GO" id="GO:0046872">
    <property type="term" value="F:metal ion binding"/>
    <property type="evidence" value="ECO:0007669"/>
    <property type="project" value="UniProtKB-KW"/>
</dbReference>
<dbReference type="Proteomes" id="UP000051008">
    <property type="component" value="Unassembled WGS sequence"/>
</dbReference>
<comment type="subunit">
    <text evidence="9">Homodimer.</text>
</comment>
<feature type="transmembrane region" description="Helical" evidence="9">
    <location>
        <begin position="389"/>
        <end position="415"/>
    </location>
</feature>
<evidence type="ECO:0000259" key="10">
    <source>
        <dbReference type="PROSITE" id="PS51371"/>
    </source>
</evidence>
<gene>
    <name evidence="11" type="ORF">FC14_GL000315</name>
</gene>
<evidence type="ECO:0000256" key="8">
    <source>
        <dbReference type="PROSITE-ProRule" id="PRU00703"/>
    </source>
</evidence>
<feature type="transmembrane region" description="Helical" evidence="9">
    <location>
        <begin position="362"/>
        <end position="383"/>
    </location>
</feature>
<comment type="similarity">
    <text evidence="2 9">Belongs to the SLC41A transporter family.</text>
</comment>
<dbReference type="InterPro" id="IPR036739">
    <property type="entry name" value="SLC41_membr_dom_sf"/>
</dbReference>
<evidence type="ECO:0000256" key="9">
    <source>
        <dbReference type="RuleBase" id="RU362011"/>
    </source>
</evidence>
<protein>
    <recommendedName>
        <fullName evidence="9">Magnesium transporter MgtE</fullName>
    </recommendedName>
</protein>
<dbReference type="CDD" id="cd04606">
    <property type="entry name" value="CBS_pair_Mg_transporter"/>
    <property type="match status" value="1"/>
</dbReference>
<sequence>MVETNMTTHDRETEIKALLTKQKATAFREAYLDLHVYEQAQIFVDLDKTQRARLYRYLTPEEVGDMFNAIEEEPQDVVGYFKEMPLKYAGEVIYEMYTDNAVDILAYADPQDLNEYLHHVPQEAANEIREMLHYEDKTAGAIMSTEYVAITANQTVRSALQVVKKEALDAETIYYIYVIEDENKLQGVLTLRDLLTNDDDVLISDLMNTPVMSVRVNEDQAEVAQTIRDYNFLALPVTDFDDTLIGIINVDDIIDVIDEESAEDYSGFAGVDVENTPANPFRAAWSRLPWSLGLLILGLATAVVIEHYQALIQDDSTLIIFIAMIMGAAGNAGTQSLAVAARRLTNKEDESESFGKLILAEVWAGLLVGLASGLVFALIAGWWQHNYLLGLVLGLALMLSIATANLLGCLVPWGLDRIGIDSSVVPGALIATVSDVSSVILYFGLVQVFLKWMV</sequence>
<dbReference type="GO" id="GO:0005886">
    <property type="term" value="C:plasma membrane"/>
    <property type="evidence" value="ECO:0007669"/>
    <property type="project" value="UniProtKB-SubCell"/>
</dbReference>
<dbReference type="Gene3D" id="1.10.357.20">
    <property type="entry name" value="SLC41 divalent cation transporters, integral membrane domain"/>
    <property type="match status" value="1"/>
</dbReference>
<dbReference type="AlphaFoldDB" id="A0A0R2A9P5"/>
<keyword evidence="7 9" id="KW-0472">Membrane</keyword>
<dbReference type="PANTHER" id="PTHR43773">
    <property type="entry name" value="MAGNESIUM TRANSPORTER MGTE"/>
    <property type="match status" value="1"/>
</dbReference>
<evidence type="ECO:0000256" key="6">
    <source>
        <dbReference type="ARBA" id="ARBA00022989"/>
    </source>
</evidence>
<name>A0A0R2A9P5_9LACO</name>
<evidence type="ECO:0000313" key="12">
    <source>
        <dbReference type="Proteomes" id="UP000051008"/>
    </source>
</evidence>
<dbReference type="OrthoDB" id="9790355at2"/>
<dbReference type="SUPFAM" id="SSF161093">
    <property type="entry name" value="MgtE membrane domain-like"/>
    <property type="match status" value="1"/>
</dbReference>
<comment type="function">
    <text evidence="9">Acts as a magnesium transporter.</text>
</comment>
<dbReference type="InterPro" id="IPR038076">
    <property type="entry name" value="MgtE_N_sf"/>
</dbReference>
<keyword evidence="9" id="KW-0479">Metal-binding</keyword>
<keyword evidence="6 9" id="KW-1133">Transmembrane helix</keyword>
<feature type="domain" description="CBS" evidence="10">
    <location>
        <begin position="143"/>
        <end position="206"/>
    </location>
</feature>
<dbReference type="PANTHER" id="PTHR43773:SF1">
    <property type="entry name" value="MAGNESIUM TRANSPORTER MGTE"/>
    <property type="match status" value="1"/>
</dbReference>
<dbReference type="SMART" id="SM00924">
    <property type="entry name" value="MgtE_N"/>
    <property type="match status" value="1"/>
</dbReference>
<dbReference type="InterPro" id="IPR046342">
    <property type="entry name" value="CBS_dom_sf"/>
</dbReference>
<evidence type="ECO:0000256" key="7">
    <source>
        <dbReference type="ARBA" id="ARBA00023136"/>
    </source>
</evidence>
<evidence type="ECO:0000256" key="2">
    <source>
        <dbReference type="ARBA" id="ARBA00009749"/>
    </source>
</evidence>
<dbReference type="Gene3D" id="1.25.60.10">
    <property type="entry name" value="MgtE N-terminal domain-like"/>
    <property type="match status" value="1"/>
</dbReference>
<evidence type="ECO:0000256" key="4">
    <source>
        <dbReference type="ARBA" id="ARBA00022692"/>
    </source>
</evidence>
<keyword evidence="4 9" id="KW-0812">Transmembrane</keyword>
<accession>A0A0R2A9P5</accession>
<dbReference type="InterPro" id="IPR000644">
    <property type="entry name" value="CBS_dom"/>
</dbReference>
<dbReference type="PATRIC" id="fig|1423718.3.peg.331"/>
<dbReference type="GO" id="GO:0015095">
    <property type="term" value="F:magnesium ion transmembrane transporter activity"/>
    <property type="evidence" value="ECO:0007669"/>
    <property type="project" value="UniProtKB-UniRule"/>
</dbReference>
<evidence type="ECO:0000256" key="3">
    <source>
        <dbReference type="ARBA" id="ARBA00022448"/>
    </source>
</evidence>
<dbReference type="Pfam" id="PF00571">
    <property type="entry name" value="CBS"/>
    <property type="match status" value="2"/>
</dbReference>
<dbReference type="SMART" id="SM00116">
    <property type="entry name" value="CBS"/>
    <property type="match status" value="2"/>
</dbReference>
<dbReference type="SUPFAM" id="SSF54631">
    <property type="entry name" value="CBS-domain pair"/>
    <property type="match status" value="1"/>
</dbReference>
<proteinExistence type="inferred from homology"/>
<feature type="transmembrane region" description="Helical" evidence="9">
    <location>
        <begin position="292"/>
        <end position="312"/>
    </location>
</feature>
<dbReference type="InterPro" id="IPR006669">
    <property type="entry name" value="MgtE_transporter"/>
</dbReference>
<dbReference type="NCBIfam" id="TIGR00400">
    <property type="entry name" value="mgtE"/>
    <property type="match status" value="1"/>
</dbReference>
<keyword evidence="5 9" id="KW-0460">Magnesium</keyword>
<keyword evidence="3 9" id="KW-0813">Transport</keyword>
<dbReference type="PROSITE" id="PS51371">
    <property type="entry name" value="CBS"/>
    <property type="match status" value="2"/>
</dbReference>
<dbReference type="Pfam" id="PF01769">
    <property type="entry name" value="MgtE"/>
    <property type="match status" value="1"/>
</dbReference>